<evidence type="ECO:0000313" key="4">
    <source>
        <dbReference type="Proteomes" id="UP000694388"/>
    </source>
</evidence>
<dbReference type="GO" id="GO:0003723">
    <property type="term" value="F:RNA binding"/>
    <property type="evidence" value="ECO:0007669"/>
    <property type="project" value="UniProtKB-KW"/>
</dbReference>
<dbReference type="Proteomes" id="UP000694388">
    <property type="component" value="Unplaced"/>
</dbReference>
<reference evidence="3" key="1">
    <citation type="submission" date="2025-08" db="UniProtKB">
        <authorList>
            <consortium name="Ensembl"/>
        </authorList>
    </citation>
    <scope>IDENTIFICATION</scope>
</reference>
<name>A0A8C4NBT1_EPTBU</name>
<organism evidence="3 4">
    <name type="scientific">Eptatretus burgeri</name>
    <name type="common">Inshore hagfish</name>
    <dbReference type="NCBI Taxonomy" id="7764"/>
    <lineage>
        <taxon>Eukaryota</taxon>
        <taxon>Metazoa</taxon>
        <taxon>Chordata</taxon>
        <taxon>Craniata</taxon>
        <taxon>Vertebrata</taxon>
        <taxon>Cyclostomata</taxon>
        <taxon>Myxini</taxon>
        <taxon>Myxiniformes</taxon>
        <taxon>Myxinidae</taxon>
        <taxon>Eptatretinae</taxon>
        <taxon>Eptatretus</taxon>
    </lineage>
</organism>
<evidence type="ECO:0000256" key="1">
    <source>
        <dbReference type="ARBA" id="ARBA00022884"/>
    </source>
</evidence>
<dbReference type="AlphaFoldDB" id="A0A8C4NBT1"/>
<dbReference type="InterPro" id="IPR052656">
    <property type="entry name" value="CTOP_PRMT1"/>
</dbReference>
<dbReference type="Ensembl" id="ENSEBUT00000000474.1">
    <property type="protein sequence ID" value="ENSEBUP00000000185.1"/>
    <property type="gene ID" value="ENSEBUG00000000416.1"/>
</dbReference>
<evidence type="ECO:0000313" key="3">
    <source>
        <dbReference type="Ensembl" id="ENSEBUP00000000185.1"/>
    </source>
</evidence>
<keyword evidence="1" id="KW-0694">RNA-binding</keyword>
<dbReference type="Pfam" id="PF13865">
    <property type="entry name" value="FoP_duplication"/>
    <property type="match status" value="1"/>
</dbReference>
<dbReference type="GeneTree" id="ENSGT00390000002869"/>
<proteinExistence type="predicted"/>
<protein>
    <submittedName>
        <fullName evidence="3">Chromatin target of PRMT1</fullName>
    </submittedName>
</protein>
<dbReference type="SMART" id="SM01218">
    <property type="entry name" value="FoP_duplication"/>
    <property type="match status" value="1"/>
</dbReference>
<sequence>MFSIGSGCSAASLKFPTIQHQSRPDCEMSTQTTTKVVLKSTTKHSLHERFTNMMRNKQPQQVNIQASLLQQQQLQASARNRRLAQQMESRPSVQAALRLKQRSFNLQQRLGTSNIQARLGGPVSRGRVGMVGTLGGGVVGRGMLGRGMLGRGTLPMRGGMMLSMKGTLRGGIGLAQGSPRGGALIRGRGTARGTLRGVSRGQAYRTPLALPRGTLRGRARLVPQSASKGRIATRGRAGMLLRARGSGPFAARARGRGRGTHPVTREQLDNQLDAYMSKTKGYLDAELDAYMSQADENE</sequence>
<dbReference type="PANTHER" id="PTHR48426:SF1">
    <property type="entry name" value="CHROMATIN TARGET OF PRMT1 PROTEIN"/>
    <property type="match status" value="1"/>
</dbReference>
<feature type="domain" description="Chromatin target of PRMT1 protein C-terminal" evidence="2">
    <location>
        <begin position="211"/>
        <end position="297"/>
    </location>
</feature>
<evidence type="ECO:0000259" key="2">
    <source>
        <dbReference type="SMART" id="SM01218"/>
    </source>
</evidence>
<reference evidence="3" key="2">
    <citation type="submission" date="2025-09" db="UniProtKB">
        <authorList>
            <consortium name="Ensembl"/>
        </authorList>
    </citation>
    <scope>IDENTIFICATION</scope>
</reference>
<keyword evidence="4" id="KW-1185">Reference proteome</keyword>
<accession>A0A8C4NBT1</accession>
<dbReference type="InterPro" id="IPR025715">
    <property type="entry name" value="FoP_C"/>
</dbReference>
<dbReference type="PANTHER" id="PTHR48426">
    <property type="entry name" value="CHROMATIN TARGET OF PRMT1 PROTEIN"/>
    <property type="match status" value="1"/>
</dbReference>